<dbReference type="SUPFAM" id="SSF52833">
    <property type="entry name" value="Thioredoxin-like"/>
    <property type="match status" value="1"/>
</dbReference>
<dbReference type="Proteomes" id="UP000569092">
    <property type="component" value="Unassembled WGS sequence"/>
</dbReference>
<dbReference type="Pfam" id="PF05988">
    <property type="entry name" value="DUF899"/>
    <property type="match status" value="1"/>
</dbReference>
<organism evidence="1 2">
    <name type="scientific">Tunturiibacter lichenicola</name>
    <dbReference type="NCBI Taxonomy" id="2051959"/>
    <lineage>
        <taxon>Bacteria</taxon>
        <taxon>Pseudomonadati</taxon>
        <taxon>Acidobacteriota</taxon>
        <taxon>Terriglobia</taxon>
        <taxon>Terriglobales</taxon>
        <taxon>Acidobacteriaceae</taxon>
        <taxon>Tunturiibacter</taxon>
    </lineage>
</organism>
<gene>
    <name evidence="1" type="ORF">HDF10_003993</name>
</gene>
<dbReference type="InterPro" id="IPR036249">
    <property type="entry name" value="Thioredoxin-like_sf"/>
</dbReference>
<proteinExistence type="predicted"/>
<dbReference type="AlphaFoldDB" id="A0A7W8JBN9"/>
<dbReference type="EMBL" id="JACHDZ010000008">
    <property type="protein sequence ID" value="MBB5345986.1"/>
    <property type="molecule type" value="Genomic_DNA"/>
</dbReference>
<evidence type="ECO:0000313" key="1">
    <source>
        <dbReference type="EMBL" id="MBB5345986.1"/>
    </source>
</evidence>
<dbReference type="InterPro" id="IPR010296">
    <property type="entry name" value="DUF899_thioredox"/>
</dbReference>
<comment type="caution">
    <text evidence="1">The sequence shown here is derived from an EMBL/GenBank/DDBJ whole genome shotgun (WGS) entry which is preliminary data.</text>
</comment>
<protein>
    <submittedName>
        <fullName evidence="1">Dithiol-disulfide oxidoreductase (DUF899 family)</fullName>
    </submittedName>
</protein>
<name>A0A7W8JBN9_9BACT</name>
<dbReference type="Gene3D" id="3.40.30.10">
    <property type="entry name" value="Glutaredoxin"/>
    <property type="match status" value="1"/>
</dbReference>
<accession>A0A7W8JBN9</accession>
<sequence length="251" mass="28365">MTITFPGESPEYRAARNRLLDEEISLRRAMESVAIARRNLPPGGPVPEDYLFDTIGPNGSPEKIKLSQLFTPEQKSLVVYNFMFPRWSKDSRPGPVNGSTSELKLEDSPCPSCTALLDSLDPTAIHFAPSGLNFVVIAKAPIERIATYVRERGWKNLRLLSSAGNNFKRDYQAEDPNGDQLPLMTVFHRDGDQIRHFWSSELLFAPPDPGQDPRHLGTIDTLWNIFDMTPEGRPAAWNEQIDYDCCHPHHH</sequence>
<reference evidence="1 2" key="1">
    <citation type="submission" date="2020-08" db="EMBL/GenBank/DDBJ databases">
        <title>Genomic Encyclopedia of Type Strains, Phase IV (KMG-V): Genome sequencing to study the core and pangenomes of soil and plant-associated prokaryotes.</title>
        <authorList>
            <person name="Whitman W."/>
        </authorList>
    </citation>
    <scope>NUCLEOTIDE SEQUENCE [LARGE SCALE GENOMIC DNA]</scope>
    <source>
        <strain evidence="1 2">M8US30</strain>
    </source>
</reference>
<evidence type="ECO:0000313" key="2">
    <source>
        <dbReference type="Proteomes" id="UP000569092"/>
    </source>
</evidence>